<feature type="signal peptide" evidence="1">
    <location>
        <begin position="1"/>
        <end position="21"/>
    </location>
</feature>
<keyword evidence="3" id="KW-1185">Reference proteome</keyword>
<dbReference type="AlphaFoldDB" id="A0A916UIA8"/>
<name>A0A916UIA8_9BURK</name>
<keyword evidence="1" id="KW-0732">Signal</keyword>
<reference evidence="2" key="2">
    <citation type="submission" date="2020-09" db="EMBL/GenBank/DDBJ databases">
        <authorList>
            <person name="Sun Q."/>
            <person name="Zhou Y."/>
        </authorList>
    </citation>
    <scope>NUCLEOTIDE SEQUENCE</scope>
    <source>
        <strain evidence="2">CGMCC 1.10998</strain>
    </source>
</reference>
<accession>A0A916UIA8</accession>
<dbReference type="EMBL" id="BMED01000002">
    <property type="protein sequence ID" value="GGC72963.1"/>
    <property type="molecule type" value="Genomic_DNA"/>
</dbReference>
<gene>
    <name evidence="2" type="ORF">GCM10011396_20170</name>
</gene>
<dbReference type="Proteomes" id="UP000637423">
    <property type="component" value="Unassembled WGS sequence"/>
</dbReference>
<sequence length="145" mass="15820">MKTLALISLLTALSATQLAQAQTESASDTVTISAREPKIELPGKFYRMLPEEFKYYKQAYSLSNGKTLSLFSRGRSMFAEINGQPAHEIAAITSNSFIALDQKLKMTIQLLDNDEVRGELLMLVPSEQVAGQAGAGEKMVVVGLH</sequence>
<dbReference type="RefSeq" id="WP_188565938.1">
    <property type="nucleotide sequence ID" value="NZ_BMED01000002.1"/>
</dbReference>
<proteinExistence type="predicted"/>
<feature type="chain" id="PRO_5037310307" evidence="1">
    <location>
        <begin position="22"/>
        <end position="145"/>
    </location>
</feature>
<organism evidence="2 3">
    <name type="scientific">Undibacterium terreum</name>
    <dbReference type="NCBI Taxonomy" id="1224302"/>
    <lineage>
        <taxon>Bacteria</taxon>
        <taxon>Pseudomonadati</taxon>
        <taxon>Pseudomonadota</taxon>
        <taxon>Betaproteobacteria</taxon>
        <taxon>Burkholderiales</taxon>
        <taxon>Oxalobacteraceae</taxon>
        <taxon>Undibacterium</taxon>
    </lineage>
</organism>
<evidence type="ECO:0000313" key="2">
    <source>
        <dbReference type="EMBL" id="GGC72963.1"/>
    </source>
</evidence>
<evidence type="ECO:0000256" key="1">
    <source>
        <dbReference type="SAM" id="SignalP"/>
    </source>
</evidence>
<comment type="caution">
    <text evidence="2">The sequence shown here is derived from an EMBL/GenBank/DDBJ whole genome shotgun (WGS) entry which is preliminary data.</text>
</comment>
<protein>
    <submittedName>
        <fullName evidence="2">Uncharacterized protein</fullName>
    </submittedName>
</protein>
<reference evidence="2" key="1">
    <citation type="journal article" date="2014" name="Int. J. Syst. Evol. Microbiol.">
        <title>Complete genome sequence of Corynebacterium casei LMG S-19264T (=DSM 44701T), isolated from a smear-ripened cheese.</title>
        <authorList>
            <consortium name="US DOE Joint Genome Institute (JGI-PGF)"/>
            <person name="Walter F."/>
            <person name="Albersmeier A."/>
            <person name="Kalinowski J."/>
            <person name="Ruckert C."/>
        </authorList>
    </citation>
    <scope>NUCLEOTIDE SEQUENCE</scope>
    <source>
        <strain evidence="2">CGMCC 1.10998</strain>
    </source>
</reference>
<evidence type="ECO:0000313" key="3">
    <source>
        <dbReference type="Proteomes" id="UP000637423"/>
    </source>
</evidence>